<feature type="transmembrane region" description="Helical" evidence="1">
    <location>
        <begin position="77"/>
        <end position="96"/>
    </location>
</feature>
<evidence type="ECO:0000256" key="1">
    <source>
        <dbReference type="SAM" id="Phobius"/>
    </source>
</evidence>
<dbReference type="AlphaFoldDB" id="A0A2S7F8P9"/>
<feature type="transmembrane region" description="Helical" evidence="1">
    <location>
        <begin position="151"/>
        <end position="169"/>
    </location>
</feature>
<sequence length="227" mass="24617">MKILFETFFKLIIGFIIASIGVVMTINSNLGLSPWDVLHQGLSKITPLSIGGACIVVGLTVVLFSMFLGVNLGIGTILNTILMGVFIDWISYLNIIPLCSTFFTGIIMMILGMFLLGIGTYLYMSCGLGCGPRDGLMVALTKITKKPVKRIRAVIELSAMTAGYFLGGFVGIGTIITALGVGYCIQIIFTIFNFNANSIHHKSIKETFLWIKNCISSTSTTYDNISI</sequence>
<keyword evidence="1" id="KW-0812">Transmembrane</keyword>
<gene>
    <name evidence="2" type="ORF">AWN73_03500</name>
</gene>
<dbReference type="PANTHER" id="PTHR40078:SF1">
    <property type="entry name" value="INTEGRAL MEMBRANE PROTEIN"/>
    <property type="match status" value="1"/>
</dbReference>
<keyword evidence="1" id="KW-0472">Membrane</keyword>
<dbReference type="InterPro" id="IPR038750">
    <property type="entry name" value="YczE/YyaS-like"/>
</dbReference>
<protein>
    <recommendedName>
        <fullName evidence="4">YitT family protein</fullName>
    </recommendedName>
</protein>
<dbReference type="EMBL" id="LRDH01000118">
    <property type="protein sequence ID" value="PPV13612.1"/>
    <property type="molecule type" value="Genomic_DNA"/>
</dbReference>
<dbReference type="RefSeq" id="WP_043662170.1">
    <property type="nucleotide sequence ID" value="NZ_JSEG01000002.1"/>
</dbReference>
<organism evidence="2 3">
    <name type="scientific">Clostridium butyricum</name>
    <dbReference type="NCBI Taxonomy" id="1492"/>
    <lineage>
        <taxon>Bacteria</taxon>
        <taxon>Bacillati</taxon>
        <taxon>Bacillota</taxon>
        <taxon>Clostridia</taxon>
        <taxon>Eubacteriales</taxon>
        <taxon>Clostridiaceae</taxon>
        <taxon>Clostridium</taxon>
    </lineage>
</organism>
<feature type="transmembrane region" description="Helical" evidence="1">
    <location>
        <begin position="7"/>
        <end position="28"/>
    </location>
</feature>
<accession>A0A2S7F8P9</accession>
<dbReference type="PANTHER" id="PTHR40078">
    <property type="entry name" value="INTEGRAL MEMBRANE PROTEIN-RELATED"/>
    <property type="match status" value="1"/>
</dbReference>
<evidence type="ECO:0008006" key="4">
    <source>
        <dbReference type="Google" id="ProtNLM"/>
    </source>
</evidence>
<reference evidence="2 3" key="1">
    <citation type="submission" date="2016-01" db="EMBL/GenBank/DDBJ databases">
        <title>Characterization of the Clostridium difficile lineages that are prevalent in Hong Kong and China.</title>
        <authorList>
            <person name="Kwok J.S.-L."/>
            <person name="Lam W.-Y."/>
            <person name="Ip M."/>
            <person name="Chan T.-F."/>
            <person name="Hawkey P.M."/>
            <person name="Tsui S.K.-W."/>
        </authorList>
    </citation>
    <scope>NUCLEOTIDE SEQUENCE [LARGE SCALE GENOMIC DNA]</scope>
    <source>
        <strain evidence="2 3">300064</strain>
    </source>
</reference>
<feature type="transmembrane region" description="Helical" evidence="1">
    <location>
        <begin position="48"/>
        <end position="70"/>
    </location>
</feature>
<keyword evidence="1" id="KW-1133">Transmembrane helix</keyword>
<proteinExistence type="predicted"/>
<comment type="caution">
    <text evidence="2">The sequence shown here is derived from an EMBL/GenBank/DDBJ whole genome shotgun (WGS) entry which is preliminary data.</text>
</comment>
<feature type="transmembrane region" description="Helical" evidence="1">
    <location>
        <begin position="102"/>
        <end position="123"/>
    </location>
</feature>
<feature type="transmembrane region" description="Helical" evidence="1">
    <location>
        <begin position="175"/>
        <end position="196"/>
    </location>
</feature>
<evidence type="ECO:0000313" key="3">
    <source>
        <dbReference type="Proteomes" id="UP000238081"/>
    </source>
</evidence>
<dbReference type="Pfam" id="PF19700">
    <property type="entry name" value="DUF6198"/>
    <property type="match status" value="1"/>
</dbReference>
<dbReference type="Proteomes" id="UP000238081">
    <property type="component" value="Unassembled WGS sequence"/>
</dbReference>
<name>A0A2S7F8P9_CLOBU</name>
<evidence type="ECO:0000313" key="2">
    <source>
        <dbReference type="EMBL" id="PPV13612.1"/>
    </source>
</evidence>